<protein>
    <recommendedName>
        <fullName evidence="1">DDE-1 domain-containing protein</fullName>
    </recommendedName>
</protein>
<sequence length="133" mass="15243">SGKPILLIYDGHVSHTRNNWVDFAYHNDIFLYCLPPHTTHRLQPLDVGCFSPLQNAWYRRCDIILNETGEGIELRYVVKEYMEARTSSFVEKTVLKAWEKSGIRPLNPGIFKPSDFAPSQASSTFMHVPSSFP</sequence>
<evidence type="ECO:0000313" key="2">
    <source>
        <dbReference type="EMBL" id="THU84574.1"/>
    </source>
</evidence>
<dbReference type="InterPro" id="IPR004875">
    <property type="entry name" value="DDE_SF_endonuclease_dom"/>
</dbReference>
<dbReference type="EMBL" id="ML179591">
    <property type="protein sequence ID" value="THU84574.1"/>
    <property type="molecule type" value="Genomic_DNA"/>
</dbReference>
<dbReference type="Pfam" id="PF03184">
    <property type="entry name" value="DDE_1"/>
    <property type="match status" value="1"/>
</dbReference>
<feature type="domain" description="DDE-1" evidence="1">
    <location>
        <begin position="3"/>
        <end position="60"/>
    </location>
</feature>
<dbReference type="Proteomes" id="UP000297245">
    <property type="component" value="Unassembled WGS sequence"/>
</dbReference>
<reference evidence="2 3" key="1">
    <citation type="journal article" date="2019" name="Nat. Ecol. Evol.">
        <title>Megaphylogeny resolves global patterns of mushroom evolution.</title>
        <authorList>
            <person name="Varga T."/>
            <person name="Krizsan K."/>
            <person name="Foldi C."/>
            <person name="Dima B."/>
            <person name="Sanchez-Garcia M."/>
            <person name="Sanchez-Ramirez S."/>
            <person name="Szollosi G.J."/>
            <person name="Szarkandi J.G."/>
            <person name="Papp V."/>
            <person name="Albert L."/>
            <person name="Andreopoulos W."/>
            <person name="Angelini C."/>
            <person name="Antonin V."/>
            <person name="Barry K.W."/>
            <person name="Bougher N.L."/>
            <person name="Buchanan P."/>
            <person name="Buyck B."/>
            <person name="Bense V."/>
            <person name="Catcheside P."/>
            <person name="Chovatia M."/>
            <person name="Cooper J."/>
            <person name="Damon W."/>
            <person name="Desjardin D."/>
            <person name="Finy P."/>
            <person name="Geml J."/>
            <person name="Haridas S."/>
            <person name="Hughes K."/>
            <person name="Justo A."/>
            <person name="Karasinski D."/>
            <person name="Kautmanova I."/>
            <person name="Kiss B."/>
            <person name="Kocsube S."/>
            <person name="Kotiranta H."/>
            <person name="LaButti K.M."/>
            <person name="Lechner B.E."/>
            <person name="Liimatainen K."/>
            <person name="Lipzen A."/>
            <person name="Lukacs Z."/>
            <person name="Mihaltcheva S."/>
            <person name="Morgado L.N."/>
            <person name="Niskanen T."/>
            <person name="Noordeloos M.E."/>
            <person name="Ohm R.A."/>
            <person name="Ortiz-Santana B."/>
            <person name="Ovrebo C."/>
            <person name="Racz N."/>
            <person name="Riley R."/>
            <person name="Savchenko A."/>
            <person name="Shiryaev A."/>
            <person name="Soop K."/>
            <person name="Spirin V."/>
            <person name="Szebenyi C."/>
            <person name="Tomsovsky M."/>
            <person name="Tulloss R.E."/>
            <person name="Uehling J."/>
            <person name="Grigoriev I.V."/>
            <person name="Vagvolgyi C."/>
            <person name="Papp T."/>
            <person name="Martin F.M."/>
            <person name="Miettinen O."/>
            <person name="Hibbett D.S."/>
            <person name="Nagy L.G."/>
        </authorList>
    </citation>
    <scope>NUCLEOTIDE SEQUENCE [LARGE SCALE GENOMIC DNA]</scope>
    <source>
        <strain evidence="2 3">CBS 962.96</strain>
    </source>
</reference>
<proteinExistence type="predicted"/>
<gene>
    <name evidence="2" type="ORF">K435DRAFT_564347</name>
</gene>
<accession>A0A4S8L7C6</accession>
<evidence type="ECO:0000259" key="1">
    <source>
        <dbReference type="Pfam" id="PF03184"/>
    </source>
</evidence>
<keyword evidence="3" id="KW-1185">Reference proteome</keyword>
<dbReference type="AlphaFoldDB" id="A0A4S8L7C6"/>
<feature type="non-terminal residue" evidence="2">
    <location>
        <position position="133"/>
    </location>
</feature>
<feature type="non-terminal residue" evidence="2">
    <location>
        <position position="1"/>
    </location>
</feature>
<evidence type="ECO:0000313" key="3">
    <source>
        <dbReference type="Proteomes" id="UP000297245"/>
    </source>
</evidence>
<dbReference type="OrthoDB" id="3064354at2759"/>
<dbReference type="GO" id="GO:0003676">
    <property type="term" value="F:nucleic acid binding"/>
    <property type="evidence" value="ECO:0007669"/>
    <property type="project" value="InterPro"/>
</dbReference>
<name>A0A4S8L7C6_DENBC</name>
<organism evidence="2 3">
    <name type="scientific">Dendrothele bispora (strain CBS 962.96)</name>
    <dbReference type="NCBI Taxonomy" id="1314807"/>
    <lineage>
        <taxon>Eukaryota</taxon>
        <taxon>Fungi</taxon>
        <taxon>Dikarya</taxon>
        <taxon>Basidiomycota</taxon>
        <taxon>Agaricomycotina</taxon>
        <taxon>Agaricomycetes</taxon>
        <taxon>Agaricomycetidae</taxon>
        <taxon>Agaricales</taxon>
        <taxon>Agaricales incertae sedis</taxon>
        <taxon>Dendrothele</taxon>
    </lineage>
</organism>